<evidence type="ECO:0000313" key="4">
    <source>
        <dbReference type="Proteomes" id="UP000258309"/>
    </source>
</evidence>
<dbReference type="Proteomes" id="UP000258309">
    <property type="component" value="Unassembled WGS sequence"/>
</dbReference>
<dbReference type="OrthoDB" id="2157530at2759"/>
<feature type="region of interest" description="Disordered" evidence="1">
    <location>
        <begin position="1"/>
        <end position="22"/>
    </location>
</feature>
<dbReference type="InterPro" id="IPR010730">
    <property type="entry name" value="HET"/>
</dbReference>
<accession>A0A3E2H0S4</accession>
<dbReference type="InterPro" id="IPR052895">
    <property type="entry name" value="HetReg/Transcr_Mod"/>
</dbReference>
<feature type="compositionally biased region" description="Polar residues" evidence="1">
    <location>
        <begin position="11"/>
        <end position="22"/>
    </location>
</feature>
<feature type="non-terminal residue" evidence="3">
    <location>
        <position position="1"/>
    </location>
</feature>
<evidence type="ECO:0000256" key="1">
    <source>
        <dbReference type="SAM" id="MobiDB-lite"/>
    </source>
</evidence>
<dbReference type="Pfam" id="PF26639">
    <property type="entry name" value="Het-6_barrel"/>
    <property type="match status" value="1"/>
</dbReference>
<organism evidence="3 4">
    <name type="scientific">Scytalidium lignicola</name>
    <name type="common">Hyphomycete</name>
    <dbReference type="NCBI Taxonomy" id="5539"/>
    <lineage>
        <taxon>Eukaryota</taxon>
        <taxon>Fungi</taxon>
        <taxon>Dikarya</taxon>
        <taxon>Ascomycota</taxon>
        <taxon>Pezizomycotina</taxon>
        <taxon>Leotiomycetes</taxon>
        <taxon>Leotiomycetes incertae sedis</taxon>
        <taxon>Scytalidium</taxon>
    </lineage>
</organism>
<comment type="caution">
    <text evidence="3">The sequence shown here is derived from an EMBL/GenBank/DDBJ whole genome shotgun (WGS) entry which is preliminary data.</text>
</comment>
<gene>
    <name evidence="3" type="ORF">B7463_g9376</name>
</gene>
<keyword evidence="4" id="KW-1185">Reference proteome</keyword>
<feature type="domain" description="Heterokaryon incompatibility" evidence="2">
    <location>
        <begin position="64"/>
        <end position="216"/>
    </location>
</feature>
<dbReference type="PANTHER" id="PTHR24148:SF64">
    <property type="entry name" value="HETEROKARYON INCOMPATIBILITY DOMAIN-CONTAINING PROTEIN"/>
    <property type="match status" value="1"/>
</dbReference>
<dbReference type="EMBL" id="NCSJ02000230">
    <property type="protein sequence ID" value="RFU26979.1"/>
    <property type="molecule type" value="Genomic_DNA"/>
</dbReference>
<protein>
    <recommendedName>
        <fullName evidence="2">Heterokaryon incompatibility domain-containing protein</fullName>
    </recommendedName>
</protein>
<evidence type="ECO:0000313" key="3">
    <source>
        <dbReference type="EMBL" id="RFU26979.1"/>
    </source>
</evidence>
<dbReference type="OMA" id="VWIQQEA"/>
<sequence>MASSVMEPASKPTTQNVKADTSSIYHNLPSTDHIRILRLHSGEPGAPLSAELVSTPFEEAKGTYEALSYTWGTDEATEQLHCENSIIWLRPNLASALRRLRLASGIRNLWIDYLCINQENAKERGEQMKFMHKIYGRASQVITWIGEQDETSNMVMDYISKLDPILSLLEFDNWKKSWTVRNLEAHLLERDDETWTKAVSQFLSRSWFRRVWVQQEAAVCRNTIVLCGDMTVTWNQMFAFSWLASLGGALTANVDRQWRLMSSESQTAIRLIRTIQSMRKCPDGRNTLPTLLHALNMTRRAEASFDRDRIFAVQHLAKQTKGYEIMVDPVHHADWKMAFEELAINYLLKRGPSVISYAGRSAQENHDFPSWVPDWTYKPYSRIMGMSSWDAGGPQKGYRIPKHRVEVRDRKILSAGGIIIGTITKLSKIASEIEPTASYVDIEKHAYSLIDEDAVYFTGETYLEAYLGTLLAGNKHSFLTQQDRSQALQKFWEWRSWIQQQGNTESMFYDVTMENNGTFVDKRFGFADDYMCLVPALSRVGDKVCLIQTLQRPMVIRKKGDFYEFIGECYVHGIMDGQKWDPSLCEIMEFC</sequence>
<reference evidence="3 4" key="1">
    <citation type="submission" date="2018-05" db="EMBL/GenBank/DDBJ databases">
        <title>Draft genome sequence of Scytalidium lignicola DSM 105466, a ubiquitous saprotrophic fungus.</title>
        <authorList>
            <person name="Buettner E."/>
            <person name="Gebauer A.M."/>
            <person name="Hofrichter M."/>
            <person name="Liers C."/>
            <person name="Kellner H."/>
        </authorList>
    </citation>
    <scope>NUCLEOTIDE SEQUENCE [LARGE SCALE GENOMIC DNA]</scope>
    <source>
        <strain evidence="3 4">DSM 105466</strain>
    </source>
</reference>
<name>A0A3E2H0S4_SCYLI</name>
<dbReference type="STRING" id="5539.A0A3E2H0S4"/>
<feature type="non-terminal residue" evidence="3">
    <location>
        <position position="591"/>
    </location>
</feature>
<dbReference type="PANTHER" id="PTHR24148">
    <property type="entry name" value="ANKYRIN REPEAT DOMAIN-CONTAINING PROTEIN 39 HOMOLOG-RELATED"/>
    <property type="match status" value="1"/>
</dbReference>
<evidence type="ECO:0000259" key="2">
    <source>
        <dbReference type="Pfam" id="PF06985"/>
    </source>
</evidence>
<proteinExistence type="predicted"/>
<dbReference type="AlphaFoldDB" id="A0A3E2H0S4"/>
<dbReference type="Pfam" id="PF06985">
    <property type="entry name" value="HET"/>
    <property type="match status" value="1"/>
</dbReference>